<evidence type="ECO:0000256" key="2">
    <source>
        <dbReference type="SAM" id="Phobius"/>
    </source>
</evidence>
<dbReference type="EMBL" id="HBIO01030721">
    <property type="protein sequence ID" value="CAE0478674.1"/>
    <property type="molecule type" value="Transcribed_RNA"/>
</dbReference>
<keyword evidence="2" id="KW-1133">Transmembrane helix</keyword>
<feature type="transmembrane region" description="Helical" evidence="2">
    <location>
        <begin position="271"/>
        <end position="290"/>
    </location>
</feature>
<evidence type="ECO:0000313" key="3">
    <source>
        <dbReference type="EMBL" id="CAE0478674.1"/>
    </source>
</evidence>
<proteinExistence type="predicted"/>
<reference evidence="3" key="1">
    <citation type="submission" date="2021-01" db="EMBL/GenBank/DDBJ databases">
        <authorList>
            <person name="Corre E."/>
            <person name="Pelletier E."/>
            <person name="Niang G."/>
            <person name="Scheremetjew M."/>
            <person name="Finn R."/>
            <person name="Kale V."/>
            <person name="Holt S."/>
            <person name="Cochrane G."/>
            <person name="Meng A."/>
            <person name="Brown T."/>
            <person name="Cohen L."/>
        </authorList>
    </citation>
    <scope>NUCLEOTIDE SEQUENCE</scope>
    <source>
        <strain evidence="3">MM31A-1</strain>
    </source>
</reference>
<accession>A0A7S3QIL3</accession>
<dbReference type="AlphaFoldDB" id="A0A7S3QIL3"/>
<evidence type="ECO:0000256" key="1">
    <source>
        <dbReference type="SAM" id="MobiDB-lite"/>
    </source>
</evidence>
<name>A0A7S3QIL3_9STRA</name>
<feature type="transmembrane region" description="Helical" evidence="2">
    <location>
        <begin position="40"/>
        <end position="62"/>
    </location>
</feature>
<protein>
    <submittedName>
        <fullName evidence="3">Uncharacterized protein</fullName>
    </submittedName>
</protein>
<feature type="transmembrane region" description="Helical" evidence="2">
    <location>
        <begin position="83"/>
        <end position="100"/>
    </location>
</feature>
<organism evidence="3">
    <name type="scientific">Chaetoceros debilis</name>
    <dbReference type="NCBI Taxonomy" id="122233"/>
    <lineage>
        <taxon>Eukaryota</taxon>
        <taxon>Sar</taxon>
        <taxon>Stramenopiles</taxon>
        <taxon>Ochrophyta</taxon>
        <taxon>Bacillariophyta</taxon>
        <taxon>Coscinodiscophyceae</taxon>
        <taxon>Chaetocerotophycidae</taxon>
        <taxon>Chaetocerotales</taxon>
        <taxon>Chaetocerotaceae</taxon>
        <taxon>Chaetoceros</taxon>
    </lineage>
</organism>
<gene>
    <name evidence="3" type="ORF">CDEB00056_LOCUS23527</name>
</gene>
<feature type="transmembrane region" description="Helical" evidence="2">
    <location>
        <begin position="12"/>
        <end position="28"/>
    </location>
</feature>
<keyword evidence="2" id="KW-0472">Membrane</keyword>
<sequence>MTIEAIVKRIGYITMGFLVAYSILYSTPKKFRLCPSYFDFSVSAHTITAWTFTFFCVHNFFITPKKALAMFNTSKSHVWAGRIGLFAGAATVICLAYILIHRHFFGVLLFVPESKGEIDTNQCPAAKSIFTGLETDAINGTIVHKIGTSEAIGLYIAVHHFMTMIIFGFLSIRKYRTLSALQSTDNNALESETPQVGTLEESNHHNDEEESTQEQMKEALNVHIICMKWLFLSIIFQPSMYFFKYVPRLVRGCAIFEVAAEDDGYCSQIEMFKYFVWIGIILQFLIMFLLDPQTFRVSVSNLFKVWSFSVNY</sequence>
<feature type="region of interest" description="Disordered" evidence="1">
    <location>
        <begin position="192"/>
        <end position="213"/>
    </location>
</feature>
<feature type="transmembrane region" description="Helical" evidence="2">
    <location>
        <begin position="152"/>
        <end position="172"/>
    </location>
</feature>
<keyword evidence="2" id="KW-0812">Transmembrane</keyword>